<evidence type="ECO:0000256" key="5">
    <source>
        <dbReference type="ARBA" id="ARBA00023002"/>
    </source>
</evidence>
<sequence length="182" mass="20484">FTRYSDGVDLNCGCPQRWAIQEGYGACLINKPELVSDIIHQTRNAIFHGRTKEQRSEPVNYEAISLIKSSINIPVIANGDIKTLNEAEHIKKLTNVDGVMCARGLLANPSLFSGTEFTTLDCVKDWIKIAIETGTPFTCFHNHLIYMIEKLQSRADRRYFNALSSVSGVVSFWNKNIVLMFP</sequence>
<dbReference type="SUPFAM" id="SSF51395">
    <property type="entry name" value="FMN-linked oxidoreductases"/>
    <property type="match status" value="1"/>
</dbReference>
<keyword evidence="5" id="KW-0560">Oxidoreductase</keyword>
<keyword evidence="8" id="KW-1185">Reference proteome</keyword>
<dbReference type="AlphaFoldDB" id="A0A5N5T9P9"/>
<keyword evidence="3" id="KW-0288">FMN</keyword>
<organism evidence="7 8">
    <name type="scientific">Armadillidium nasatum</name>
    <dbReference type="NCBI Taxonomy" id="96803"/>
    <lineage>
        <taxon>Eukaryota</taxon>
        <taxon>Metazoa</taxon>
        <taxon>Ecdysozoa</taxon>
        <taxon>Arthropoda</taxon>
        <taxon>Crustacea</taxon>
        <taxon>Multicrustacea</taxon>
        <taxon>Malacostraca</taxon>
        <taxon>Eumalacostraca</taxon>
        <taxon>Peracarida</taxon>
        <taxon>Isopoda</taxon>
        <taxon>Oniscidea</taxon>
        <taxon>Crinocheta</taxon>
        <taxon>Armadillidiidae</taxon>
        <taxon>Armadillidium</taxon>
    </lineage>
</organism>
<dbReference type="CDD" id="cd02801">
    <property type="entry name" value="DUS_like_FMN"/>
    <property type="match status" value="1"/>
</dbReference>
<evidence type="ECO:0000313" key="7">
    <source>
        <dbReference type="EMBL" id="KAB7502909.1"/>
    </source>
</evidence>
<keyword evidence="4" id="KW-0819">tRNA processing</keyword>
<evidence type="ECO:0000256" key="4">
    <source>
        <dbReference type="ARBA" id="ARBA00022694"/>
    </source>
</evidence>
<dbReference type="PANTHER" id="PTHR11082:SF31">
    <property type="entry name" value="TRNA-DIHYDROURIDINE(20A_20B) SYNTHASE [NAD(P)+]-LIKE"/>
    <property type="match status" value="1"/>
</dbReference>
<evidence type="ECO:0000313" key="8">
    <source>
        <dbReference type="Proteomes" id="UP000326759"/>
    </source>
</evidence>
<gene>
    <name evidence="7" type="ORF">Anas_14315</name>
</gene>
<feature type="domain" description="DUS-like FMN-binding" evidence="6">
    <location>
        <begin position="46"/>
        <end position="154"/>
    </location>
</feature>
<dbReference type="GO" id="GO:0017150">
    <property type="term" value="F:tRNA dihydrouridine synthase activity"/>
    <property type="evidence" value="ECO:0007669"/>
    <property type="project" value="InterPro"/>
</dbReference>
<protein>
    <recommendedName>
        <fullName evidence="6">DUS-like FMN-binding domain-containing protein</fullName>
    </recommendedName>
</protein>
<dbReference type="InterPro" id="IPR035587">
    <property type="entry name" value="DUS-like_FMN-bd"/>
</dbReference>
<dbReference type="PANTHER" id="PTHR11082">
    <property type="entry name" value="TRNA-DIHYDROURIDINE SYNTHASE"/>
    <property type="match status" value="1"/>
</dbReference>
<dbReference type="InterPro" id="IPR013785">
    <property type="entry name" value="Aldolase_TIM"/>
</dbReference>
<evidence type="ECO:0000256" key="3">
    <source>
        <dbReference type="ARBA" id="ARBA00022643"/>
    </source>
</evidence>
<comment type="caution">
    <text evidence="7">The sequence shown here is derived from an EMBL/GenBank/DDBJ whole genome shotgun (WGS) entry which is preliminary data.</text>
</comment>
<proteinExistence type="predicted"/>
<accession>A0A5N5T9P9</accession>
<comment type="cofactor">
    <cofactor evidence="1">
        <name>FMN</name>
        <dbReference type="ChEBI" id="CHEBI:58210"/>
    </cofactor>
</comment>
<evidence type="ECO:0000256" key="2">
    <source>
        <dbReference type="ARBA" id="ARBA00022630"/>
    </source>
</evidence>
<dbReference type="Proteomes" id="UP000326759">
    <property type="component" value="Unassembled WGS sequence"/>
</dbReference>
<dbReference type="EMBL" id="SEYY01006425">
    <property type="protein sequence ID" value="KAB7502909.1"/>
    <property type="molecule type" value="Genomic_DNA"/>
</dbReference>
<dbReference type="Gene3D" id="3.20.20.70">
    <property type="entry name" value="Aldolase class I"/>
    <property type="match status" value="2"/>
</dbReference>
<reference evidence="7 8" key="1">
    <citation type="journal article" date="2019" name="PLoS Biol.">
        <title>Sex chromosomes control vertical transmission of feminizing Wolbachia symbionts in an isopod.</title>
        <authorList>
            <person name="Becking T."/>
            <person name="Chebbi M.A."/>
            <person name="Giraud I."/>
            <person name="Moumen B."/>
            <person name="Laverre T."/>
            <person name="Caubet Y."/>
            <person name="Peccoud J."/>
            <person name="Gilbert C."/>
            <person name="Cordaux R."/>
        </authorList>
    </citation>
    <scope>NUCLEOTIDE SEQUENCE [LARGE SCALE GENOMIC DNA]</scope>
    <source>
        <strain evidence="7">ANa2</strain>
        <tissue evidence="7">Whole body excluding digestive tract and cuticle</tissue>
    </source>
</reference>
<dbReference type="InterPro" id="IPR018517">
    <property type="entry name" value="tRNA_hU_synthase_CS"/>
</dbReference>
<evidence type="ECO:0000256" key="1">
    <source>
        <dbReference type="ARBA" id="ARBA00001917"/>
    </source>
</evidence>
<dbReference type="Pfam" id="PF01207">
    <property type="entry name" value="Dus"/>
    <property type="match status" value="1"/>
</dbReference>
<name>A0A5N5T9P9_9CRUS</name>
<feature type="non-terminal residue" evidence="7">
    <location>
        <position position="1"/>
    </location>
</feature>
<evidence type="ECO:0000259" key="6">
    <source>
        <dbReference type="Pfam" id="PF01207"/>
    </source>
</evidence>
<dbReference type="PROSITE" id="PS01136">
    <property type="entry name" value="UPF0034"/>
    <property type="match status" value="1"/>
</dbReference>
<dbReference type="OrthoDB" id="9977870at2759"/>
<keyword evidence="2" id="KW-0285">Flavoprotein</keyword>
<dbReference type="GO" id="GO:0050660">
    <property type="term" value="F:flavin adenine dinucleotide binding"/>
    <property type="evidence" value="ECO:0007669"/>
    <property type="project" value="InterPro"/>
</dbReference>